<reference evidence="4" key="1">
    <citation type="submission" date="2016-10" db="EMBL/GenBank/DDBJ databases">
        <authorList>
            <person name="Varghese N."/>
            <person name="Submissions S."/>
        </authorList>
    </citation>
    <scope>NUCLEOTIDE SEQUENCE [LARGE SCALE GENOMIC DNA]</scope>
    <source>
        <strain evidence="4">DSM 22376</strain>
    </source>
</reference>
<evidence type="ECO:0000259" key="2">
    <source>
        <dbReference type="Pfam" id="PF13239"/>
    </source>
</evidence>
<name>A0A1H4BBE7_9FLAO</name>
<dbReference type="OrthoDB" id="8965954at2"/>
<feature type="domain" description="2TM" evidence="2">
    <location>
        <begin position="17"/>
        <end position="90"/>
    </location>
</feature>
<keyword evidence="4" id="KW-1185">Reference proteome</keyword>
<dbReference type="Proteomes" id="UP000198951">
    <property type="component" value="Unassembled WGS sequence"/>
</dbReference>
<proteinExistence type="predicted"/>
<gene>
    <name evidence="3" type="ORF">SAMN05443667_104273</name>
</gene>
<dbReference type="STRING" id="150146.SAMN05443667_104273"/>
<evidence type="ECO:0000313" key="4">
    <source>
        <dbReference type="Proteomes" id="UP000198951"/>
    </source>
</evidence>
<dbReference type="Pfam" id="PF13239">
    <property type="entry name" value="2TM"/>
    <property type="match status" value="1"/>
</dbReference>
<feature type="transmembrane region" description="Helical" evidence="1">
    <location>
        <begin position="55"/>
        <end position="77"/>
    </location>
</feature>
<dbReference type="AlphaFoldDB" id="A0A1H4BBE7"/>
<organism evidence="3 4">
    <name type="scientific">Flavobacterium gillisiae</name>
    <dbReference type="NCBI Taxonomy" id="150146"/>
    <lineage>
        <taxon>Bacteria</taxon>
        <taxon>Pseudomonadati</taxon>
        <taxon>Bacteroidota</taxon>
        <taxon>Flavobacteriia</taxon>
        <taxon>Flavobacteriales</taxon>
        <taxon>Flavobacteriaceae</taxon>
        <taxon>Flavobacterium</taxon>
    </lineage>
</organism>
<dbReference type="EMBL" id="FNRD01000004">
    <property type="protein sequence ID" value="SEA45416.1"/>
    <property type="molecule type" value="Genomic_DNA"/>
</dbReference>
<accession>A0A1H4BBE7</accession>
<evidence type="ECO:0000256" key="1">
    <source>
        <dbReference type="SAM" id="Phobius"/>
    </source>
</evidence>
<keyword evidence="1" id="KW-1133">Transmembrane helix</keyword>
<dbReference type="InterPro" id="IPR025698">
    <property type="entry name" value="2TM_dom"/>
</dbReference>
<protein>
    <submittedName>
        <fullName evidence="3">2TM domain-containing protein</fullName>
    </submittedName>
</protein>
<feature type="transmembrane region" description="Helical" evidence="1">
    <location>
        <begin position="27"/>
        <end position="49"/>
    </location>
</feature>
<keyword evidence="1" id="KW-0472">Membrane</keyword>
<sequence>MEIVVENKDKNDDRYLKAKKRFEKVKAFYVHLLIYFSIILTIVFINFKLTPEDHWFWYSVIGAGIPLLIHGLKVFLFNAKWEERKTKDILEKEDDKQK</sequence>
<evidence type="ECO:0000313" key="3">
    <source>
        <dbReference type="EMBL" id="SEA45416.1"/>
    </source>
</evidence>
<keyword evidence="1" id="KW-0812">Transmembrane</keyword>